<protein>
    <submittedName>
        <fullName evidence="1">Uncharacterized protein</fullName>
    </submittedName>
</protein>
<keyword evidence="2" id="KW-1185">Reference proteome</keyword>
<proteinExistence type="predicted"/>
<sequence>MHIVLVTETLDGGMGGPDDVWQDANTLSHIRLLCDKYCHERQAPNCWDQDLPCLALGHRCPPQASTRLFPHHLLYGVDPVVPPRVRARWERPLDLSMPDRDALWAPREQRCRSRRADMLSARGNLATAQHCDPAPTPRGLPAGDYAYVLQCNRLNTLQLPNPEQVPRVVSVTTEGVTTLVGRCGGQRKEHVANLASGHLPNLDPQADPRTAIPEADLACERCGFPDQEDRVLLYFRQPPLTAVPKGTWVCPTCLEADDPSVEMAARALRPRAPAGGAKLLDGCLMQRHYQDPLTLVWRVQQGTAYHQASAHPSAEFEVQHDGGCGAPLSYRQLKSCMLGGPVPAAKLRGTLITAPRAMIPDSWLLDTGTEL</sequence>
<dbReference type="EMBL" id="PGGS01000491">
    <property type="protein sequence ID" value="PNH03529.1"/>
    <property type="molecule type" value="Genomic_DNA"/>
</dbReference>
<evidence type="ECO:0000313" key="1">
    <source>
        <dbReference type="EMBL" id="PNH03529.1"/>
    </source>
</evidence>
<organism evidence="1 2">
    <name type="scientific">Tetrabaena socialis</name>
    <dbReference type="NCBI Taxonomy" id="47790"/>
    <lineage>
        <taxon>Eukaryota</taxon>
        <taxon>Viridiplantae</taxon>
        <taxon>Chlorophyta</taxon>
        <taxon>core chlorophytes</taxon>
        <taxon>Chlorophyceae</taxon>
        <taxon>CS clade</taxon>
        <taxon>Chlamydomonadales</taxon>
        <taxon>Tetrabaenaceae</taxon>
        <taxon>Tetrabaena</taxon>
    </lineage>
</organism>
<evidence type="ECO:0000313" key="2">
    <source>
        <dbReference type="Proteomes" id="UP000236333"/>
    </source>
</evidence>
<dbReference type="Proteomes" id="UP000236333">
    <property type="component" value="Unassembled WGS sequence"/>
</dbReference>
<dbReference type="AlphaFoldDB" id="A0A2J7ZTD3"/>
<name>A0A2J7ZTD3_9CHLO</name>
<reference evidence="1 2" key="1">
    <citation type="journal article" date="2017" name="Mol. Biol. Evol.">
        <title>The 4-celled Tetrabaena socialis nuclear genome reveals the essential components for genetic control of cell number at the origin of multicellularity in the volvocine lineage.</title>
        <authorList>
            <person name="Featherston J."/>
            <person name="Arakaki Y."/>
            <person name="Hanschen E.R."/>
            <person name="Ferris P.J."/>
            <person name="Michod R.E."/>
            <person name="Olson B.J.S.C."/>
            <person name="Nozaki H."/>
            <person name="Durand P.M."/>
        </authorList>
    </citation>
    <scope>NUCLEOTIDE SEQUENCE [LARGE SCALE GENOMIC DNA]</scope>
    <source>
        <strain evidence="1 2">NIES-571</strain>
    </source>
</reference>
<comment type="caution">
    <text evidence="1">The sequence shown here is derived from an EMBL/GenBank/DDBJ whole genome shotgun (WGS) entry which is preliminary data.</text>
</comment>
<dbReference type="OrthoDB" id="515259at2759"/>
<gene>
    <name evidence="1" type="ORF">TSOC_010405</name>
</gene>
<accession>A0A2J7ZTD3</accession>